<dbReference type="RefSeq" id="WP_006896210.1">
    <property type="nucleotide sequence ID" value="NZ_BANU01000012.1"/>
</dbReference>
<dbReference type="Gene3D" id="3.10.450.50">
    <property type="match status" value="1"/>
</dbReference>
<dbReference type="InterPro" id="IPR037401">
    <property type="entry name" value="SnoaL-like"/>
</dbReference>
<evidence type="ECO:0000313" key="3">
    <source>
        <dbReference type="Proteomes" id="UP000035083"/>
    </source>
</evidence>
<protein>
    <recommendedName>
        <fullName evidence="1">SnoaL-like domain-containing protein</fullName>
    </recommendedName>
</protein>
<evidence type="ECO:0000313" key="2">
    <source>
        <dbReference type="EMBL" id="GAC60813.1"/>
    </source>
</evidence>
<sequence>MTDTPSAIPARTPLQIAELYVDCWRRKDFSDLRPHLADDCEFVGVLGTASGPDEFLQGLNGMAAGTDSLEIRKRLADDTDVITWFDLGMAGAPPTAVANWTHVEAGLITRVNVTFDPREILAVG</sequence>
<dbReference type="InterPro" id="IPR032710">
    <property type="entry name" value="NTF2-like_dom_sf"/>
</dbReference>
<dbReference type="EMBL" id="BANU01000012">
    <property type="protein sequence ID" value="GAC60813.1"/>
    <property type="molecule type" value="Genomic_DNA"/>
</dbReference>
<evidence type="ECO:0000259" key="1">
    <source>
        <dbReference type="Pfam" id="PF12680"/>
    </source>
</evidence>
<reference evidence="2 3" key="1">
    <citation type="submission" date="2012-12" db="EMBL/GenBank/DDBJ databases">
        <title>Whole genome shotgun sequence of Gordonia sihwensis NBRC 108236.</title>
        <authorList>
            <person name="Yoshida I."/>
            <person name="Hosoyama A."/>
            <person name="Tsuchikane K."/>
            <person name="Ando Y."/>
            <person name="Baba S."/>
            <person name="Ohji S."/>
            <person name="Hamada M."/>
            <person name="Tamura T."/>
            <person name="Yamazoe A."/>
            <person name="Yamazaki S."/>
            <person name="Fujita N."/>
        </authorList>
    </citation>
    <scope>NUCLEOTIDE SEQUENCE [LARGE SCALE GENOMIC DNA]</scope>
    <source>
        <strain evidence="2 3">NBRC 108236</strain>
    </source>
</reference>
<dbReference type="SUPFAM" id="SSF54427">
    <property type="entry name" value="NTF2-like"/>
    <property type="match status" value="1"/>
</dbReference>
<dbReference type="Proteomes" id="UP000035083">
    <property type="component" value="Unassembled WGS sequence"/>
</dbReference>
<gene>
    <name evidence="2" type="ORF">GSI01S_12_00470</name>
</gene>
<keyword evidence="3" id="KW-1185">Reference proteome</keyword>
<dbReference type="AlphaFoldDB" id="L7LL84"/>
<comment type="caution">
    <text evidence="2">The sequence shown here is derived from an EMBL/GenBank/DDBJ whole genome shotgun (WGS) entry which is preliminary data.</text>
</comment>
<name>L7LL84_9ACTN</name>
<feature type="domain" description="SnoaL-like" evidence="1">
    <location>
        <begin position="18"/>
        <end position="110"/>
    </location>
</feature>
<accession>L7LL84</accession>
<organism evidence="2 3">
    <name type="scientific">Gordonia sihwensis NBRC 108236</name>
    <dbReference type="NCBI Taxonomy" id="1223544"/>
    <lineage>
        <taxon>Bacteria</taxon>
        <taxon>Bacillati</taxon>
        <taxon>Actinomycetota</taxon>
        <taxon>Actinomycetes</taxon>
        <taxon>Mycobacteriales</taxon>
        <taxon>Gordoniaceae</taxon>
        <taxon>Gordonia</taxon>
    </lineage>
</organism>
<dbReference type="eggNOG" id="COG3631">
    <property type="taxonomic scope" value="Bacteria"/>
</dbReference>
<proteinExistence type="predicted"/>
<dbReference type="Pfam" id="PF12680">
    <property type="entry name" value="SnoaL_2"/>
    <property type="match status" value="1"/>
</dbReference>